<comment type="caution">
    <text evidence="1">The sequence shown here is derived from an EMBL/GenBank/DDBJ whole genome shotgun (WGS) entry which is preliminary data.</text>
</comment>
<dbReference type="InterPro" id="IPR007922">
    <property type="entry name" value="DciA-like"/>
</dbReference>
<dbReference type="Pfam" id="PF05258">
    <property type="entry name" value="DciA"/>
    <property type="match status" value="1"/>
</dbReference>
<evidence type="ECO:0000313" key="2">
    <source>
        <dbReference type="Proteomes" id="UP000249354"/>
    </source>
</evidence>
<organism evidence="1 2">
    <name type="scientific">Leptolyngbya foveolarum</name>
    <dbReference type="NCBI Taxonomy" id="47253"/>
    <lineage>
        <taxon>Bacteria</taxon>
        <taxon>Bacillati</taxon>
        <taxon>Cyanobacteriota</taxon>
        <taxon>Cyanophyceae</taxon>
        <taxon>Leptolyngbyales</taxon>
        <taxon>Leptolyngbyaceae</taxon>
        <taxon>Leptolyngbya group</taxon>
        <taxon>Leptolyngbya</taxon>
    </lineage>
</organism>
<accession>A0A2W4UFF3</accession>
<reference evidence="2" key="1">
    <citation type="submission" date="2018-04" db="EMBL/GenBank/DDBJ databases">
        <authorList>
            <person name="Cornet L."/>
        </authorList>
    </citation>
    <scope>NUCLEOTIDE SEQUENCE [LARGE SCALE GENOMIC DNA]</scope>
</reference>
<dbReference type="AlphaFoldDB" id="A0A2W4UFF3"/>
<dbReference type="EMBL" id="QBMC01000063">
    <property type="protein sequence ID" value="PZO17800.1"/>
    <property type="molecule type" value="Genomic_DNA"/>
</dbReference>
<evidence type="ECO:0000313" key="1">
    <source>
        <dbReference type="EMBL" id="PZO17800.1"/>
    </source>
</evidence>
<sequence>MSLEGLSHLIKGLEGQESWQVQRQFRLVLKHWPKAVGFAVARKTRPTGIQRETLYVATATASWAQTLSYERYNILKKLNQHQRQPLQGIRFSTAQWSRSENPNPPLKSNEQHPSYIGQVPSIAVQDAKTIRHTPAEAFGLWAATLQEMQKVQAVCPQCRCHCPQGELDRWMICALCAAKRMS</sequence>
<gene>
    <name evidence="1" type="ORF">DCF25_10640</name>
</gene>
<proteinExistence type="predicted"/>
<dbReference type="PANTHER" id="PTHR36456">
    <property type="entry name" value="UPF0232 PROTEIN SCO3875"/>
    <property type="match status" value="1"/>
</dbReference>
<protein>
    <submittedName>
        <fullName evidence="1">DUF721 domain-containing protein</fullName>
    </submittedName>
</protein>
<dbReference type="Proteomes" id="UP000249354">
    <property type="component" value="Unassembled WGS sequence"/>
</dbReference>
<dbReference type="PANTHER" id="PTHR36456:SF1">
    <property type="entry name" value="UPF0232 PROTEIN SCO3875"/>
    <property type="match status" value="1"/>
</dbReference>
<reference evidence="1 2" key="2">
    <citation type="submission" date="2018-06" db="EMBL/GenBank/DDBJ databases">
        <title>Metagenomic assembly of (sub)arctic Cyanobacteria and their associated microbiome from non-axenic cultures.</title>
        <authorList>
            <person name="Baurain D."/>
        </authorList>
    </citation>
    <scope>NUCLEOTIDE SEQUENCE [LARGE SCALE GENOMIC DNA]</scope>
    <source>
        <strain evidence="1">ULC129bin1</strain>
    </source>
</reference>
<name>A0A2W4UFF3_9CYAN</name>